<dbReference type="PANTHER" id="PTHR23110">
    <property type="entry name" value="BTB DOMAIN TRANSCRIPTION FACTOR"/>
    <property type="match status" value="1"/>
</dbReference>
<dbReference type="InterPro" id="IPR011333">
    <property type="entry name" value="SKP1/BTB/POZ_sf"/>
</dbReference>
<dbReference type="InterPro" id="IPR007588">
    <property type="entry name" value="Znf_FLYWCH"/>
</dbReference>
<reference evidence="8" key="2">
    <citation type="submission" date="2025-05" db="UniProtKB">
        <authorList>
            <consortium name="EnsemblMetazoa"/>
        </authorList>
    </citation>
    <scope>IDENTIFICATION</scope>
</reference>
<evidence type="ECO:0000259" key="7">
    <source>
        <dbReference type="PROSITE" id="PS50097"/>
    </source>
</evidence>
<name>A0A6P7H5Y4_DIAVI</name>
<dbReference type="GeneID" id="114346561"/>
<evidence type="ECO:0000313" key="10">
    <source>
        <dbReference type="RefSeq" id="XP_028153123.1"/>
    </source>
</evidence>
<reference evidence="10" key="1">
    <citation type="submission" date="2025-04" db="UniProtKB">
        <authorList>
            <consortium name="RefSeq"/>
        </authorList>
    </citation>
    <scope>IDENTIFICATION</scope>
    <source>
        <tissue evidence="10">Whole insect</tissue>
    </source>
</reference>
<dbReference type="SMART" id="SM00225">
    <property type="entry name" value="BTB"/>
    <property type="match status" value="1"/>
</dbReference>
<dbReference type="Pfam" id="PF00651">
    <property type="entry name" value="BTB"/>
    <property type="match status" value="1"/>
</dbReference>
<proteinExistence type="predicted"/>
<dbReference type="FunFam" id="3.30.710.10:FF:000036">
    <property type="entry name" value="Mod(Mdg4), isoform H"/>
    <property type="match status" value="1"/>
</dbReference>
<evidence type="ECO:0000313" key="8">
    <source>
        <dbReference type="EnsemblMetazoa" id="XP_028153123.1"/>
    </source>
</evidence>
<evidence type="ECO:0000313" key="9">
    <source>
        <dbReference type="Proteomes" id="UP001652700"/>
    </source>
</evidence>
<dbReference type="AlphaFoldDB" id="A0A6P7H5Y4"/>
<dbReference type="InterPro" id="IPR051095">
    <property type="entry name" value="Dros_DevTransReg"/>
</dbReference>
<dbReference type="EnsemblMetazoa" id="XM_028297322.2">
    <property type="protein sequence ID" value="XP_028153123.1"/>
    <property type="gene ID" value="LOC114346561"/>
</dbReference>
<evidence type="ECO:0000256" key="1">
    <source>
        <dbReference type="ARBA" id="ARBA00004123"/>
    </source>
</evidence>
<protein>
    <submittedName>
        <fullName evidence="10">Protein tramtrack, beta isoform-like isoform X4</fullName>
    </submittedName>
</protein>
<dbReference type="RefSeq" id="XP_028153123.1">
    <property type="nucleotide sequence ID" value="XM_028297322.1"/>
</dbReference>
<keyword evidence="5" id="KW-0539">Nucleus</keyword>
<keyword evidence="4" id="KW-0862">Zinc</keyword>
<sequence>MSSEQFSLCWDNFHKNMSSGMNSLLENEDLVDVTLAVQGKCLKAHKMVLSVCSPYFKELFKSNPCKHPIVFMKDVSYEALSDLLQFMYQGEVQVSQENLTTFIKTAEALQIKGLTGDGNGSTDSDVVEVPAEKRTPHVEDYKPVSVPRPKKQQPPPAPMSSPSVKRQRLSASTSDTQPLPPPVTKVEPIAPPQPVPISTPESSPLHFKTEPYEQSVSLLDETGDDTFNEDTLDETVGDDNEDYSMMESGSGEEPQAGTSTDGAGEGQDINTKDLLQRIKRKPNMPRYIVDGFVFHVNITKGNPPMIYLRCLEYKRLGCHARAVIPYDGSIHDIKVNKPHNHPPDHGAEEKIVFLRELKEVLLKNPNVPSRTVYATLSEMYPNAAREFNFETVRHKMNRWRKMNE</sequence>
<feature type="region of interest" description="Disordered" evidence="6">
    <location>
        <begin position="113"/>
        <end position="207"/>
    </location>
</feature>
<gene>
    <name evidence="10" type="primary">LOC114346561</name>
</gene>
<dbReference type="PROSITE" id="PS50097">
    <property type="entry name" value="BTB"/>
    <property type="match status" value="1"/>
</dbReference>
<dbReference type="SUPFAM" id="SSF54695">
    <property type="entry name" value="POZ domain"/>
    <property type="match status" value="1"/>
</dbReference>
<feature type="compositionally biased region" description="Acidic residues" evidence="6">
    <location>
        <begin position="222"/>
        <end position="244"/>
    </location>
</feature>
<keyword evidence="9" id="KW-1185">Reference proteome</keyword>
<evidence type="ECO:0000256" key="2">
    <source>
        <dbReference type="ARBA" id="ARBA00022723"/>
    </source>
</evidence>
<evidence type="ECO:0000256" key="4">
    <source>
        <dbReference type="ARBA" id="ARBA00022833"/>
    </source>
</evidence>
<dbReference type="OrthoDB" id="2311693at2759"/>
<feature type="domain" description="BTB" evidence="7">
    <location>
        <begin position="31"/>
        <end position="96"/>
    </location>
</feature>
<dbReference type="Proteomes" id="UP001652700">
    <property type="component" value="Unplaced"/>
</dbReference>
<keyword evidence="2" id="KW-0479">Metal-binding</keyword>
<dbReference type="Pfam" id="PF04500">
    <property type="entry name" value="FLYWCH"/>
    <property type="match status" value="1"/>
</dbReference>
<evidence type="ECO:0000256" key="3">
    <source>
        <dbReference type="ARBA" id="ARBA00022771"/>
    </source>
</evidence>
<feature type="compositionally biased region" description="Pro residues" evidence="6">
    <location>
        <begin position="178"/>
        <end position="197"/>
    </location>
</feature>
<accession>A0A6P7H5Y4</accession>
<dbReference type="GO" id="GO:0006357">
    <property type="term" value="P:regulation of transcription by RNA polymerase II"/>
    <property type="evidence" value="ECO:0007669"/>
    <property type="project" value="TreeGrafter"/>
</dbReference>
<dbReference type="GO" id="GO:0008270">
    <property type="term" value="F:zinc ion binding"/>
    <property type="evidence" value="ECO:0007669"/>
    <property type="project" value="UniProtKB-KW"/>
</dbReference>
<feature type="compositionally biased region" description="Basic and acidic residues" evidence="6">
    <location>
        <begin position="130"/>
        <end position="142"/>
    </location>
</feature>
<feature type="region of interest" description="Disordered" evidence="6">
    <location>
        <begin position="222"/>
        <end position="269"/>
    </location>
</feature>
<evidence type="ECO:0000256" key="6">
    <source>
        <dbReference type="SAM" id="MobiDB-lite"/>
    </source>
</evidence>
<evidence type="ECO:0000256" key="5">
    <source>
        <dbReference type="ARBA" id="ARBA00023242"/>
    </source>
</evidence>
<dbReference type="GO" id="GO:0005634">
    <property type="term" value="C:nucleus"/>
    <property type="evidence" value="ECO:0007669"/>
    <property type="project" value="UniProtKB-SubCell"/>
</dbReference>
<organism evidence="10">
    <name type="scientific">Diabrotica virgifera virgifera</name>
    <name type="common">western corn rootworm</name>
    <dbReference type="NCBI Taxonomy" id="50390"/>
    <lineage>
        <taxon>Eukaryota</taxon>
        <taxon>Metazoa</taxon>
        <taxon>Ecdysozoa</taxon>
        <taxon>Arthropoda</taxon>
        <taxon>Hexapoda</taxon>
        <taxon>Insecta</taxon>
        <taxon>Pterygota</taxon>
        <taxon>Neoptera</taxon>
        <taxon>Endopterygota</taxon>
        <taxon>Coleoptera</taxon>
        <taxon>Polyphaga</taxon>
        <taxon>Cucujiformia</taxon>
        <taxon>Chrysomeloidea</taxon>
        <taxon>Chrysomelidae</taxon>
        <taxon>Galerucinae</taxon>
        <taxon>Diabroticina</taxon>
        <taxon>Diabroticites</taxon>
        <taxon>Diabrotica</taxon>
    </lineage>
</organism>
<dbReference type="Gene3D" id="2.20.25.240">
    <property type="match status" value="1"/>
</dbReference>
<dbReference type="PANTHER" id="PTHR23110:SF99">
    <property type="entry name" value="BROAD-COMPLEX CORE PROTEIN ISOFORM 6"/>
    <property type="match status" value="1"/>
</dbReference>
<dbReference type="Gene3D" id="3.30.710.10">
    <property type="entry name" value="Potassium Channel Kv1.1, Chain A"/>
    <property type="match status" value="1"/>
</dbReference>
<comment type="subcellular location">
    <subcellularLocation>
        <location evidence="1">Nucleus</location>
    </subcellularLocation>
</comment>
<dbReference type="InterPro" id="IPR000210">
    <property type="entry name" value="BTB/POZ_dom"/>
</dbReference>
<dbReference type="CDD" id="cd18315">
    <property type="entry name" value="BTB_POZ_BAB-like"/>
    <property type="match status" value="1"/>
</dbReference>
<keyword evidence="3" id="KW-0863">Zinc-finger</keyword>